<organism evidence="2">
    <name type="scientific">freshwater metagenome</name>
    <dbReference type="NCBI Taxonomy" id="449393"/>
    <lineage>
        <taxon>unclassified sequences</taxon>
        <taxon>metagenomes</taxon>
        <taxon>ecological metagenomes</taxon>
    </lineage>
</organism>
<dbReference type="PANTHER" id="PTHR43236:SF2">
    <property type="entry name" value="BLL0069 PROTEIN"/>
    <property type="match status" value="1"/>
</dbReference>
<dbReference type="AlphaFoldDB" id="A0A6J7HL21"/>
<feature type="domain" description="IrrE N-terminal-like" evidence="1">
    <location>
        <begin position="39"/>
        <end position="168"/>
    </location>
</feature>
<name>A0A6J7HL21_9ZZZZ</name>
<evidence type="ECO:0000313" key="2">
    <source>
        <dbReference type="EMBL" id="CAB4920574.1"/>
    </source>
</evidence>
<sequence>MIPPRRARYGKIERLVDDMLSAEPGISAPVPVERLVRERGIAIRRGPLDDDVSGLLVRQGSSATIGVNDAQSALRQRFTIAHEFGHFLLHEGMVEHVDRGYRVNFRNQESSMARDVEEIEANFFAASLLMPTRLLDEAGAVDAVDDDEKVKDLAKRFQVSRHAMSLRLANVYRRYAPY</sequence>
<dbReference type="Pfam" id="PF06114">
    <property type="entry name" value="Peptidase_M78"/>
    <property type="match status" value="1"/>
</dbReference>
<reference evidence="2" key="1">
    <citation type="submission" date="2020-05" db="EMBL/GenBank/DDBJ databases">
        <authorList>
            <person name="Chiriac C."/>
            <person name="Salcher M."/>
            <person name="Ghai R."/>
            <person name="Kavagutti S V."/>
        </authorList>
    </citation>
    <scope>NUCLEOTIDE SEQUENCE</scope>
</reference>
<evidence type="ECO:0000259" key="1">
    <source>
        <dbReference type="Pfam" id="PF06114"/>
    </source>
</evidence>
<dbReference type="InterPro" id="IPR010359">
    <property type="entry name" value="IrrE_HExxH"/>
</dbReference>
<proteinExistence type="predicted"/>
<accession>A0A6J7HL21</accession>
<dbReference type="EMBL" id="CAFBMK010000103">
    <property type="protein sequence ID" value="CAB4920574.1"/>
    <property type="molecule type" value="Genomic_DNA"/>
</dbReference>
<gene>
    <name evidence="2" type="ORF">UFOPK3564_01806</name>
</gene>
<dbReference type="InterPro" id="IPR052345">
    <property type="entry name" value="Rad_response_metalloprotease"/>
</dbReference>
<dbReference type="Gene3D" id="1.10.10.2910">
    <property type="match status" value="1"/>
</dbReference>
<protein>
    <submittedName>
        <fullName evidence="2">Unannotated protein</fullName>
    </submittedName>
</protein>
<dbReference type="PANTHER" id="PTHR43236">
    <property type="entry name" value="ANTITOXIN HIGA1"/>
    <property type="match status" value="1"/>
</dbReference>